<name>A0A2P2C4U4_9ZZZZ</name>
<accession>A0A2P2C4U4</accession>
<dbReference type="AlphaFoldDB" id="A0A2P2C4U4"/>
<organism evidence="1">
    <name type="scientific">metagenome</name>
    <dbReference type="NCBI Taxonomy" id="256318"/>
    <lineage>
        <taxon>unclassified sequences</taxon>
        <taxon>metagenomes</taxon>
    </lineage>
</organism>
<protein>
    <submittedName>
        <fullName evidence="1">Uncharacterized protein</fullName>
    </submittedName>
</protein>
<proteinExistence type="predicted"/>
<sequence>MTASRATRAIRRPSEVVNARHCTPELGCRTRATARRVPSSVTIWTIWRVCVAIVRTPPGDVEVSPPHLDLLRIRSDRPIGPGFGRISGPD</sequence>
<evidence type="ECO:0000313" key="1">
    <source>
        <dbReference type="EMBL" id="CUR57057.1"/>
    </source>
</evidence>
<gene>
    <name evidence="1" type="ORF">NOCA2390010</name>
</gene>
<reference evidence="1" key="1">
    <citation type="submission" date="2015-08" db="EMBL/GenBank/DDBJ databases">
        <authorList>
            <person name="Babu N.S."/>
            <person name="Beckwith C.J."/>
            <person name="Beseler K.G."/>
            <person name="Brison A."/>
            <person name="Carone J.V."/>
            <person name="Caskin T.P."/>
            <person name="Diamond M."/>
            <person name="Durham M.E."/>
            <person name="Foxe J.M."/>
            <person name="Go M."/>
            <person name="Henderson B.A."/>
            <person name="Jones I.B."/>
            <person name="McGettigan J.A."/>
            <person name="Micheletti S.J."/>
            <person name="Nasrallah M.E."/>
            <person name="Ortiz D."/>
            <person name="Piller C.R."/>
            <person name="Privatt S.R."/>
            <person name="Schneider S.L."/>
            <person name="Sharp S."/>
            <person name="Smith T.C."/>
            <person name="Stanton J.D."/>
            <person name="Ullery H.E."/>
            <person name="Wilson R.J."/>
            <person name="Serrano M.G."/>
            <person name="Buck G."/>
            <person name="Lee V."/>
            <person name="Wang Y."/>
            <person name="Carvalho R."/>
            <person name="Voegtly L."/>
            <person name="Shi R."/>
            <person name="Duckworth R."/>
            <person name="Johnson A."/>
            <person name="Loviza R."/>
            <person name="Walstead R."/>
            <person name="Shah Z."/>
            <person name="Kiflezghi M."/>
            <person name="Wade K."/>
            <person name="Ball S.L."/>
            <person name="Bradley K.W."/>
            <person name="Asai D.J."/>
            <person name="Bowman C.A."/>
            <person name="Russell D.A."/>
            <person name="Pope W.H."/>
            <person name="Jacobs-Sera D."/>
            <person name="Hendrix R.W."/>
            <person name="Hatfull G.F."/>
        </authorList>
    </citation>
    <scope>NUCLEOTIDE SEQUENCE</scope>
</reference>
<dbReference type="EMBL" id="CZKA01000033">
    <property type="protein sequence ID" value="CUR57057.1"/>
    <property type="molecule type" value="Genomic_DNA"/>
</dbReference>